<dbReference type="HOGENOM" id="CLU_2090167_0_0_1"/>
<dbReference type="InParanoid" id="H2ZJI3"/>
<accession>H2ZJI3</accession>
<organism evidence="1 2">
    <name type="scientific">Ciona savignyi</name>
    <name type="common">Pacific transparent sea squirt</name>
    <dbReference type="NCBI Taxonomy" id="51511"/>
    <lineage>
        <taxon>Eukaryota</taxon>
        <taxon>Metazoa</taxon>
        <taxon>Chordata</taxon>
        <taxon>Tunicata</taxon>
        <taxon>Ascidiacea</taxon>
        <taxon>Phlebobranchia</taxon>
        <taxon>Cionidae</taxon>
        <taxon>Ciona</taxon>
    </lineage>
</organism>
<reference evidence="1" key="2">
    <citation type="submission" date="2025-08" db="UniProtKB">
        <authorList>
            <consortium name="Ensembl"/>
        </authorList>
    </citation>
    <scope>IDENTIFICATION</scope>
</reference>
<evidence type="ECO:0000313" key="2">
    <source>
        <dbReference type="Proteomes" id="UP000007875"/>
    </source>
</evidence>
<sequence>MEGIPGPMPLEKLPELAQKSFTAIRSPAGEDMIFKQNAFIKQLMPAGSIRKLTEEELKVYNKPYEKEEDRMPMLTWPREIPLINDGPENMLKVAENYSNYLSKSSNLPKLFIKADPG</sequence>
<dbReference type="Proteomes" id="UP000007875">
    <property type="component" value="Unassembled WGS sequence"/>
</dbReference>
<reference evidence="1" key="3">
    <citation type="submission" date="2025-09" db="UniProtKB">
        <authorList>
            <consortium name="Ensembl"/>
        </authorList>
    </citation>
    <scope>IDENTIFICATION</scope>
</reference>
<protein>
    <submittedName>
        <fullName evidence="1">Uncharacterized protein</fullName>
    </submittedName>
</protein>
<dbReference type="InterPro" id="IPR029058">
    <property type="entry name" value="AB_hydrolase_fold"/>
</dbReference>
<dbReference type="AlphaFoldDB" id="H2ZJI3"/>
<keyword evidence="2" id="KW-1185">Reference proteome</keyword>
<proteinExistence type="predicted"/>
<name>H2ZJI3_CIOSA</name>
<evidence type="ECO:0000313" key="1">
    <source>
        <dbReference type="Ensembl" id="ENSCSAVP00000017749.1"/>
    </source>
</evidence>
<dbReference type="GeneTree" id="ENSGT00730000112750"/>
<dbReference type="STRING" id="51511.ENSCSAVP00000017749"/>
<dbReference type="eggNOG" id="ENOG502SA03">
    <property type="taxonomic scope" value="Eukaryota"/>
</dbReference>
<dbReference type="Gene3D" id="3.40.50.1820">
    <property type="entry name" value="alpha/beta hydrolase"/>
    <property type="match status" value="1"/>
</dbReference>
<reference evidence="2" key="1">
    <citation type="submission" date="2003-08" db="EMBL/GenBank/DDBJ databases">
        <authorList>
            <person name="Birren B."/>
            <person name="Nusbaum C."/>
            <person name="Abebe A."/>
            <person name="Abouelleil A."/>
            <person name="Adekoya E."/>
            <person name="Ait-zahra M."/>
            <person name="Allen N."/>
            <person name="Allen T."/>
            <person name="An P."/>
            <person name="Anderson M."/>
            <person name="Anderson S."/>
            <person name="Arachchi H."/>
            <person name="Armbruster J."/>
            <person name="Bachantsang P."/>
            <person name="Baldwin J."/>
            <person name="Barry A."/>
            <person name="Bayul T."/>
            <person name="Blitshsteyn B."/>
            <person name="Bloom T."/>
            <person name="Blye J."/>
            <person name="Boguslavskiy L."/>
            <person name="Borowsky M."/>
            <person name="Boukhgalter B."/>
            <person name="Brunache A."/>
            <person name="Butler J."/>
            <person name="Calixte N."/>
            <person name="Calvo S."/>
            <person name="Camarata J."/>
            <person name="Campo K."/>
            <person name="Chang J."/>
            <person name="Cheshatsang Y."/>
            <person name="Citroen M."/>
            <person name="Collymore A."/>
            <person name="Considine T."/>
            <person name="Cook A."/>
            <person name="Cooke P."/>
            <person name="Corum B."/>
            <person name="Cuomo C."/>
            <person name="David R."/>
            <person name="Dawoe T."/>
            <person name="Degray S."/>
            <person name="Dodge S."/>
            <person name="Dooley K."/>
            <person name="Dorje P."/>
            <person name="Dorjee K."/>
            <person name="Dorris L."/>
            <person name="Duffey N."/>
            <person name="Dupes A."/>
            <person name="Elkins T."/>
            <person name="Engels R."/>
            <person name="Erickson J."/>
            <person name="Farina A."/>
            <person name="Faro S."/>
            <person name="Ferreira P."/>
            <person name="Fischer H."/>
            <person name="Fitzgerald M."/>
            <person name="Foley K."/>
            <person name="Gage D."/>
            <person name="Galagan J."/>
            <person name="Gearin G."/>
            <person name="Gnerre S."/>
            <person name="Gnirke A."/>
            <person name="Goyette A."/>
            <person name="Graham J."/>
            <person name="Grandbois E."/>
            <person name="Gyaltsen K."/>
            <person name="Hafez N."/>
            <person name="Hagopian D."/>
            <person name="Hagos B."/>
            <person name="Hall J."/>
            <person name="Hatcher B."/>
            <person name="Heller A."/>
            <person name="Higgins H."/>
            <person name="Honan T."/>
            <person name="Horn A."/>
            <person name="Houde N."/>
            <person name="Hughes L."/>
            <person name="Hulme W."/>
            <person name="Husby E."/>
            <person name="Iliev I."/>
            <person name="Jaffe D."/>
            <person name="Jones C."/>
            <person name="Kamal M."/>
            <person name="Kamat A."/>
            <person name="Kamvysselis M."/>
            <person name="Karlsson E."/>
            <person name="Kells C."/>
            <person name="Kieu A."/>
            <person name="Kisner P."/>
            <person name="Kodira C."/>
            <person name="Kulbokas E."/>
            <person name="Labutti K."/>
            <person name="Lama D."/>
            <person name="Landers T."/>
            <person name="Leger J."/>
            <person name="Levine S."/>
            <person name="Lewis D."/>
            <person name="Lewis T."/>
            <person name="Lindblad-toh K."/>
            <person name="Liu X."/>
            <person name="Lokyitsang T."/>
            <person name="Lokyitsang Y."/>
            <person name="Lucien O."/>
            <person name="Lui A."/>
            <person name="Ma L.J."/>
            <person name="Mabbitt R."/>
            <person name="Macdonald J."/>
            <person name="Maclean C."/>
            <person name="Major J."/>
            <person name="Manning J."/>
            <person name="Marabella R."/>
            <person name="Maru K."/>
            <person name="Matthews C."/>
            <person name="Mauceli E."/>
            <person name="Mccarthy M."/>
            <person name="Mcdonough S."/>
            <person name="Mcghee T."/>
            <person name="Meldrim J."/>
            <person name="Meneus L."/>
            <person name="Mesirov J."/>
            <person name="Mihalev A."/>
            <person name="Mihova T."/>
            <person name="Mikkelsen T."/>
            <person name="Mlenga V."/>
            <person name="Moru K."/>
            <person name="Mozes J."/>
            <person name="Mulrain L."/>
            <person name="Munson G."/>
            <person name="Naylor J."/>
            <person name="Newes C."/>
            <person name="Nguyen C."/>
            <person name="Nguyen N."/>
            <person name="Nguyen T."/>
            <person name="Nicol R."/>
            <person name="Nielsen C."/>
            <person name="Nizzari M."/>
            <person name="Norbu C."/>
            <person name="Norbu N."/>
            <person name="O'donnell P."/>
            <person name="Okoawo O."/>
            <person name="O'leary S."/>
            <person name="Omotosho B."/>
            <person name="O'neill K."/>
            <person name="Osman S."/>
            <person name="Parker S."/>
            <person name="Perrin D."/>
            <person name="Phunkhang P."/>
            <person name="Piqani B."/>
            <person name="Purcell S."/>
            <person name="Rachupka T."/>
            <person name="Ramasamy U."/>
            <person name="Rameau R."/>
            <person name="Ray V."/>
            <person name="Raymond C."/>
            <person name="Retta R."/>
            <person name="Richardson S."/>
            <person name="Rise C."/>
            <person name="Rodriguez J."/>
            <person name="Rogers J."/>
            <person name="Rogov P."/>
            <person name="Rutman M."/>
            <person name="Schupbach R."/>
            <person name="Seaman C."/>
            <person name="Settipalli S."/>
            <person name="Sharpe T."/>
            <person name="Sheridan J."/>
            <person name="Sherpa N."/>
            <person name="Shi J."/>
            <person name="Smirnov S."/>
            <person name="Smith C."/>
            <person name="Sougnez C."/>
            <person name="Spencer B."/>
            <person name="Stalker J."/>
            <person name="Stange-thomann N."/>
            <person name="Stavropoulos S."/>
            <person name="Stetson K."/>
            <person name="Stone C."/>
            <person name="Stone S."/>
            <person name="Stubbs M."/>
            <person name="Talamas J."/>
            <person name="Tchuinga P."/>
            <person name="Tenzing P."/>
            <person name="Tesfaye S."/>
            <person name="Theodore J."/>
            <person name="Thoulutsang Y."/>
            <person name="Topham K."/>
            <person name="Towey S."/>
            <person name="Tsamla T."/>
            <person name="Tsomo N."/>
            <person name="Vallee D."/>
            <person name="Vassiliev H."/>
            <person name="Venkataraman V."/>
            <person name="Vinson J."/>
            <person name="Vo A."/>
            <person name="Wade C."/>
            <person name="Wang S."/>
            <person name="Wangchuk T."/>
            <person name="Wangdi T."/>
            <person name="Whittaker C."/>
            <person name="Wilkinson J."/>
            <person name="Wu Y."/>
            <person name="Wyman D."/>
            <person name="Yadav S."/>
            <person name="Yang S."/>
            <person name="Yang X."/>
            <person name="Yeager S."/>
            <person name="Yee E."/>
            <person name="Young G."/>
            <person name="Zainoun J."/>
            <person name="Zembeck L."/>
            <person name="Zimmer A."/>
            <person name="Zody M."/>
            <person name="Lander E."/>
        </authorList>
    </citation>
    <scope>NUCLEOTIDE SEQUENCE [LARGE SCALE GENOMIC DNA]</scope>
</reference>
<dbReference type="Ensembl" id="ENSCSAVT00000017942.1">
    <property type="protein sequence ID" value="ENSCSAVP00000017749.1"/>
    <property type="gene ID" value="ENSCSAVG00000010446.1"/>
</dbReference>